<feature type="compositionally biased region" description="Polar residues" evidence="4">
    <location>
        <begin position="319"/>
        <end position="331"/>
    </location>
</feature>
<name>B7FPA9_PHATC</name>
<evidence type="ECO:0008006" key="7">
    <source>
        <dbReference type="Google" id="ProtNLM"/>
    </source>
</evidence>
<organism evidence="5 6">
    <name type="scientific">Phaeodactylum tricornutum (strain CCAP 1055/1)</name>
    <dbReference type="NCBI Taxonomy" id="556484"/>
    <lineage>
        <taxon>Eukaryota</taxon>
        <taxon>Sar</taxon>
        <taxon>Stramenopiles</taxon>
        <taxon>Ochrophyta</taxon>
        <taxon>Bacillariophyta</taxon>
        <taxon>Bacillariophyceae</taxon>
        <taxon>Bacillariophycidae</taxon>
        <taxon>Naviculales</taxon>
        <taxon>Phaeodactylaceae</taxon>
        <taxon>Phaeodactylum</taxon>
    </lineage>
</organism>
<gene>
    <name evidence="5" type="ORF">PHATRDRAFT_42720</name>
</gene>
<keyword evidence="1" id="KW-0677">Repeat</keyword>
<dbReference type="eggNOG" id="KOG1217">
    <property type="taxonomic scope" value="Eukaryota"/>
</dbReference>
<dbReference type="InterPro" id="IPR002110">
    <property type="entry name" value="Ankyrin_rpt"/>
</dbReference>
<feature type="compositionally biased region" description="Polar residues" evidence="4">
    <location>
        <begin position="415"/>
        <end position="438"/>
    </location>
</feature>
<feature type="repeat" description="ANK" evidence="3">
    <location>
        <begin position="57"/>
        <end position="90"/>
    </location>
</feature>
<dbReference type="PANTHER" id="PTHR24198:SF165">
    <property type="entry name" value="ANKYRIN REPEAT-CONTAINING PROTEIN-RELATED"/>
    <property type="match status" value="1"/>
</dbReference>
<dbReference type="KEGG" id="pti:PHATRDRAFT_42720"/>
<sequence length="694" mass="72149">MFGWATQQFEKLSQTVAPPPTDPASRFVFCCQKLDEDGAIKCVSELYGVATIVVAVKGQVPLHVACTYALPTLIRHILSQPGADPNVVDASGNTPLHCAVMSNNQETTLMVVKMLLQEYQASVLAKNASGQTPYDVASLNMVRQFLLPLQLQQETQAALDNGGVGLPPGIDMGGLKISNAHLPPPPHGPHERRRHVVDEHWWDPLRTTTLLGNWTPSNIHCAIGTLYITVIGTLERVSARFYPIATVSPLAIPGPPSSGNSDYARTGSSSAAFYKPSSQSGRSFIRPDGFHSSSSDKSLQQKYGHDTTAYSNAPPPPMSSGNAITSAPSSLNGNAGPNPFAGGASAMRQRGSGRYVAYGPVSIHPHSFNGATNAGSVPIPAYTNFAPAPVTGQDSEFSHASVYSHQETLSGAGLISTNTPNGSAQNIPSPVATGSVTANFPPPPSRQQPGALAAQNSQREVSGWSQTSRSSSMGSTPSGHGIARVSSTNSAADVFATPSPDKAHRPAAEQSTIPSPQNLHQSMSEQSPASALFSKPSPTVAADIFGAPKPEPSVTETFAQGSGAPIVTEGSGGTTTVRPSQSVQSGNFPLVAPGPGNIAADLFSKPAVASAIRNPVAVAEAGSGFPCSQNQSYVPSPDDSNVPAEDGEDTMHEVPLTPSIEPPKQATGTASDLKGTENALFQAIGMPPPPFSKK</sequence>
<dbReference type="SMART" id="SM00248">
    <property type="entry name" value="ANK"/>
    <property type="match status" value="2"/>
</dbReference>
<dbReference type="SUPFAM" id="SSF48403">
    <property type="entry name" value="Ankyrin repeat"/>
    <property type="match status" value="1"/>
</dbReference>
<dbReference type="InParanoid" id="B7FPA9"/>
<dbReference type="GeneID" id="7196117"/>
<dbReference type="EMBL" id="CM000605">
    <property type="protein sequence ID" value="EEC51647.1"/>
    <property type="molecule type" value="Genomic_DNA"/>
</dbReference>
<evidence type="ECO:0000313" key="6">
    <source>
        <dbReference type="Proteomes" id="UP000000759"/>
    </source>
</evidence>
<reference evidence="5 6" key="1">
    <citation type="journal article" date="2008" name="Nature">
        <title>The Phaeodactylum genome reveals the evolutionary history of diatom genomes.</title>
        <authorList>
            <person name="Bowler C."/>
            <person name="Allen A.E."/>
            <person name="Badger J.H."/>
            <person name="Grimwood J."/>
            <person name="Jabbari K."/>
            <person name="Kuo A."/>
            <person name="Maheswari U."/>
            <person name="Martens C."/>
            <person name="Maumus F."/>
            <person name="Otillar R.P."/>
            <person name="Rayko E."/>
            <person name="Salamov A."/>
            <person name="Vandepoele K."/>
            <person name="Beszteri B."/>
            <person name="Gruber A."/>
            <person name="Heijde M."/>
            <person name="Katinka M."/>
            <person name="Mock T."/>
            <person name="Valentin K."/>
            <person name="Verret F."/>
            <person name="Berges J.A."/>
            <person name="Brownlee C."/>
            <person name="Cadoret J.P."/>
            <person name="Chiovitti A."/>
            <person name="Choi C.J."/>
            <person name="Coesel S."/>
            <person name="De Martino A."/>
            <person name="Detter J.C."/>
            <person name="Durkin C."/>
            <person name="Falciatore A."/>
            <person name="Fournet J."/>
            <person name="Haruta M."/>
            <person name="Huysman M.J."/>
            <person name="Jenkins B.D."/>
            <person name="Jiroutova K."/>
            <person name="Jorgensen R.E."/>
            <person name="Joubert Y."/>
            <person name="Kaplan A."/>
            <person name="Kroger N."/>
            <person name="Kroth P.G."/>
            <person name="La Roche J."/>
            <person name="Lindquist E."/>
            <person name="Lommer M."/>
            <person name="Martin-Jezequel V."/>
            <person name="Lopez P.J."/>
            <person name="Lucas S."/>
            <person name="Mangogna M."/>
            <person name="McGinnis K."/>
            <person name="Medlin L.K."/>
            <person name="Montsant A."/>
            <person name="Oudot-Le Secq M.P."/>
            <person name="Napoli C."/>
            <person name="Obornik M."/>
            <person name="Parker M.S."/>
            <person name="Petit J.L."/>
            <person name="Porcel B.M."/>
            <person name="Poulsen N."/>
            <person name="Robison M."/>
            <person name="Rychlewski L."/>
            <person name="Rynearson T.A."/>
            <person name="Schmutz J."/>
            <person name="Shapiro H."/>
            <person name="Siaut M."/>
            <person name="Stanley M."/>
            <person name="Sussman M.R."/>
            <person name="Taylor A.R."/>
            <person name="Vardi A."/>
            <person name="von Dassow P."/>
            <person name="Vyverman W."/>
            <person name="Willis A."/>
            <person name="Wyrwicz L.S."/>
            <person name="Rokhsar D.S."/>
            <person name="Weissenbach J."/>
            <person name="Armbrust E.V."/>
            <person name="Green B.R."/>
            <person name="Van de Peer Y."/>
            <person name="Grigoriev I.V."/>
        </authorList>
    </citation>
    <scope>NUCLEOTIDE SEQUENCE [LARGE SCALE GENOMIC DNA]</scope>
    <source>
        <strain evidence="5 6">CCAP 1055/1</strain>
    </source>
</reference>
<dbReference type="Pfam" id="PF12796">
    <property type="entry name" value="Ank_2"/>
    <property type="match status" value="1"/>
</dbReference>
<proteinExistence type="predicted"/>
<feature type="region of interest" description="Disordered" evidence="4">
    <location>
        <begin position="625"/>
        <end position="694"/>
    </location>
</feature>
<evidence type="ECO:0000256" key="1">
    <source>
        <dbReference type="ARBA" id="ARBA00022737"/>
    </source>
</evidence>
<dbReference type="AlphaFoldDB" id="B7FPA9"/>
<dbReference type="PaxDb" id="2850-Phatr42720"/>
<keyword evidence="6" id="KW-1185">Reference proteome</keyword>
<evidence type="ECO:0000313" key="5">
    <source>
        <dbReference type="EMBL" id="EEC51647.1"/>
    </source>
</evidence>
<dbReference type="InterPro" id="IPR036770">
    <property type="entry name" value="Ankyrin_rpt-contain_sf"/>
</dbReference>
<dbReference type="Proteomes" id="UP000000759">
    <property type="component" value="Chromosome 1"/>
</dbReference>
<accession>B7FPA9</accession>
<feature type="region of interest" description="Disordered" evidence="4">
    <location>
        <begin position="274"/>
        <end position="346"/>
    </location>
</feature>
<feature type="compositionally biased region" description="Polar residues" evidence="4">
    <location>
        <begin position="291"/>
        <end position="301"/>
    </location>
</feature>
<dbReference type="PROSITE" id="PS50297">
    <property type="entry name" value="ANK_REP_REGION"/>
    <property type="match status" value="1"/>
</dbReference>
<reference evidence="6" key="2">
    <citation type="submission" date="2008-08" db="EMBL/GenBank/DDBJ databases">
        <authorList>
            <consortium name="Diatom Consortium"/>
            <person name="Grigoriev I."/>
            <person name="Grimwood J."/>
            <person name="Kuo A."/>
            <person name="Otillar R.P."/>
            <person name="Salamov A."/>
            <person name="Detter J.C."/>
            <person name="Lindquist E."/>
            <person name="Shapiro H."/>
            <person name="Lucas S."/>
            <person name="Glavina del Rio T."/>
            <person name="Pitluck S."/>
            <person name="Rokhsar D."/>
            <person name="Bowler C."/>
        </authorList>
    </citation>
    <scope>GENOME REANNOTATION</scope>
    <source>
        <strain evidence="6">CCAP 1055/1</strain>
    </source>
</reference>
<evidence type="ECO:0000256" key="2">
    <source>
        <dbReference type="ARBA" id="ARBA00023043"/>
    </source>
</evidence>
<feature type="repeat" description="ANK" evidence="3">
    <location>
        <begin position="91"/>
        <end position="117"/>
    </location>
</feature>
<feature type="compositionally biased region" description="Polar residues" evidence="4">
    <location>
        <begin position="509"/>
        <end position="529"/>
    </location>
</feature>
<dbReference type="Gene3D" id="1.25.40.20">
    <property type="entry name" value="Ankyrin repeat-containing domain"/>
    <property type="match status" value="1"/>
</dbReference>
<keyword evidence="2 3" id="KW-0040">ANK repeat</keyword>
<evidence type="ECO:0000256" key="4">
    <source>
        <dbReference type="SAM" id="MobiDB-lite"/>
    </source>
</evidence>
<feature type="compositionally biased region" description="Low complexity" evidence="4">
    <location>
        <begin position="462"/>
        <end position="481"/>
    </location>
</feature>
<dbReference type="RefSeq" id="XP_002177184.1">
    <property type="nucleotide sequence ID" value="XM_002177148.1"/>
</dbReference>
<dbReference type="OrthoDB" id="20872at2759"/>
<dbReference type="STRING" id="556484.B7FPA9"/>
<dbReference type="PANTHER" id="PTHR24198">
    <property type="entry name" value="ANKYRIN REPEAT AND PROTEIN KINASE DOMAIN-CONTAINING PROTEIN"/>
    <property type="match status" value="1"/>
</dbReference>
<feature type="compositionally biased region" description="Polar residues" evidence="4">
    <location>
        <begin position="574"/>
        <end position="586"/>
    </location>
</feature>
<protein>
    <recommendedName>
        <fullName evidence="7">Ankyrin repeat protein</fullName>
    </recommendedName>
</protein>
<dbReference type="PROSITE" id="PS50088">
    <property type="entry name" value="ANK_REPEAT"/>
    <property type="match status" value="2"/>
</dbReference>
<feature type="region of interest" description="Disordered" evidence="4">
    <location>
        <begin position="415"/>
        <end position="586"/>
    </location>
</feature>
<feature type="compositionally biased region" description="Low complexity" evidence="4">
    <location>
        <begin position="332"/>
        <end position="346"/>
    </location>
</feature>
<evidence type="ECO:0000256" key="3">
    <source>
        <dbReference type="PROSITE-ProRule" id="PRU00023"/>
    </source>
</evidence>